<evidence type="ECO:0000256" key="9">
    <source>
        <dbReference type="ARBA" id="ARBA00023136"/>
    </source>
</evidence>
<comment type="caution">
    <text evidence="12">The sequence shown here is derived from an EMBL/GenBank/DDBJ whole genome shotgun (WGS) entry which is preliminary data.</text>
</comment>
<comment type="pathway">
    <text evidence="3">Protein modification; protein ubiquitination.</text>
</comment>
<evidence type="ECO:0000256" key="4">
    <source>
        <dbReference type="ARBA" id="ARBA00012483"/>
    </source>
</evidence>
<evidence type="ECO:0000256" key="6">
    <source>
        <dbReference type="ARBA" id="ARBA00022692"/>
    </source>
</evidence>
<feature type="transmembrane region" description="Helical" evidence="10">
    <location>
        <begin position="1222"/>
        <end position="1240"/>
    </location>
</feature>
<evidence type="ECO:0000313" key="12">
    <source>
        <dbReference type="EMBL" id="KAL0060847.1"/>
    </source>
</evidence>
<dbReference type="Proteomes" id="UP001437256">
    <property type="component" value="Unassembled WGS sequence"/>
</dbReference>
<feature type="transmembrane region" description="Helical" evidence="10">
    <location>
        <begin position="749"/>
        <end position="766"/>
    </location>
</feature>
<evidence type="ECO:0000256" key="8">
    <source>
        <dbReference type="ARBA" id="ARBA00022989"/>
    </source>
</evidence>
<keyword evidence="13" id="KW-1185">Reference proteome</keyword>
<feature type="transmembrane region" description="Helical" evidence="10">
    <location>
        <begin position="812"/>
        <end position="836"/>
    </location>
</feature>
<proteinExistence type="predicted"/>
<evidence type="ECO:0000256" key="5">
    <source>
        <dbReference type="ARBA" id="ARBA00022679"/>
    </source>
</evidence>
<evidence type="ECO:0000313" key="13">
    <source>
        <dbReference type="Proteomes" id="UP001437256"/>
    </source>
</evidence>
<accession>A0ABR2ZHX3</accession>
<evidence type="ECO:0000256" key="2">
    <source>
        <dbReference type="ARBA" id="ARBA00004141"/>
    </source>
</evidence>
<dbReference type="InterPro" id="IPR056521">
    <property type="entry name" value="MARCHF6-like_C"/>
</dbReference>
<protein>
    <recommendedName>
        <fullName evidence="4">RING-type E3 ubiquitin transferase</fullName>
        <ecNumber evidence="4">2.3.2.27</ecNumber>
    </recommendedName>
</protein>
<evidence type="ECO:0000256" key="3">
    <source>
        <dbReference type="ARBA" id="ARBA00004906"/>
    </source>
</evidence>
<keyword evidence="5" id="KW-0808">Transferase</keyword>
<feature type="transmembrane region" description="Helical" evidence="10">
    <location>
        <begin position="842"/>
        <end position="861"/>
    </location>
</feature>
<feature type="transmembrane region" description="Helical" evidence="10">
    <location>
        <begin position="1038"/>
        <end position="1055"/>
    </location>
</feature>
<keyword evidence="9 10" id="KW-0472">Membrane</keyword>
<comment type="catalytic activity">
    <reaction evidence="1">
        <text>S-ubiquitinyl-[E2 ubiquitin-conjugating enzyme]-L-cysteine + [acceptor protein]-L-lysine = [E2 ubiquitin-conjugating enzyme]-L-cysteine + N(6)-ubiquitinyl-[acceptor protein]-L-lysine.</text>
        <dbReference type="EC" id="2.3.2.27"/>
    </reaction>
</comment>
<evidence type="ECO:0000256" key="7">
    <source>
        <dbReference type="ARBA" id="ARBA00022786"/>
    </source>
</evidence>
<feature type="transmembrane region" description="Helical" evidence="10">
    <location>
        <begin position="1190"/>
        <end position="1210"/>
    </location>
</feature>
<keyword evidence="7" id="KW-0833">Ubl conjugation pathway</keyword>
<feature type="transmembrane region" description="Helical" evidence="10">
    <location>
        <begin position="626"/>
        <end position="644"/>
    </location>
</feature>
<feature type="transmembrane region" description="Helical" evidence="10">
    <location>
        <begin position="534"/>
        <end position="555"/>
    </location>
</feature>
<evidence type="ECO:0000259" key="11">
    <source>
        <dbReference type="Pfam" id="PF23113"/>
    </source>
</evidence>
<evidence type="ECO:0000256" key="10">
    <source>
        <dbReference type="SAM" id="Phobius"/>
    </source>
</evidence>
<dbReference type="EC" id="2.3.2.27" evidence="4"/>
<feature type="transmembrane region" description="Helical" evidence="10">
    <location>
        <begin position="1132"/>
        <end position="1152"/>
    </location>
</feature>
<organism evidence="12 13">
    <name type="scientific">Marasmius tenuissimus</name>
    <dbReference type="NCBI Taxonomy" id="585030"/>
    <lineage>
        <taxon>Eukaryota</taxon>
        <taxon>Fungi</taxon>
        <taxon>Dikarya</taxon>
        <taxon>Basidiomycota</taxon>
        <taxon>Agaricomycotina</taxon>
        <taxon>Agaricomycetes</taxon>
        <taxon>Agaricomycetidae</taxon>
        <taxon>Agaricales</taxon>
        <taxon>Marasmiineae</taxon>
        <taxon>Marasmiaceae</taxon>
        <taxon>Marasmius</taxon>
    </lineage>
</organism>
<feature type="transmembrane region" description="Helical" evidence="10">
    <location>
        <begin position="696"/>
        <end position="718"/>
    </location>
</feature>
<comment type="subcellular location">
    <subcellularLocation>
        <location evidence="2">Membrane</location>
        <topology evidence="2">Multi-pass membrane protein</topology>
    </subcellularLocation>
</comment>
<dbReference type="PANTHER" id="PTHR13145:SF0">
    <property type="entry name" value="E3 UBIQUITIN-PROTEIN LIGASE MARCHF6"/>
    <property type="match status" value="1"/>
</dbReference>
<keyword evidence="8 10" id="KW-1133">Transmembrane helix</keyword>
<keyword evidence="6 10" id="KW-0812">Transmembrane</keyword>
<name>A0ABR2ZHX3_9AGAR</name>
<dbReference type="Pfam" id="PF23113">
    <property type="entry name" value="MARCHF6_C"/>
    <property type="match status" value="1"/>
</dbReference>
<feature type="domain" description="E3 ubiquitin-protein ligase MARCHF6-like C-terminal" evidence="11">
    <location>
        <begin position="1081"/>
        <end position="1240"/>
    </location>
</feature>
<feature type="transmembrane region" description="Helical" evidence="10">
    <location>
        <begin position="656"/>
        <end position="675"/>
    </location>
</feature>
<reference evidence="12 13" key="1">
    <citation type="submission" date="2024-05" db="EMBL/GenBank/DDBJ databases">
        <title>A draft genome resource for the thread blight pathogen Marasmius tenuissimus strain MS-2.</title>
        <authorList>
            <person name="Yulfo-Soto G.E."/>
            <person name="Baruah I.K."/>
            <person name="Amoako-Attah I."/>
            <person name="Bukari Y."/>
            <person name="Meinhardt L.W."/>
            <person name="Bailey B.A."/>
            <person name="Cohen S.P."/>
        </authorList>
    </citation>
    <scope>NUCLEOTIDE SEQUENCE [LARGE SCALE GENOMIC DNA]</scope>
    <source>
        <strain evidence="12 13">MS-2</strain>
    </source>
</reference>
<dbReference type="PANTHER" id="PTHR13145">
    <property type="entry name" value="SSM4 PROTEIN"/>
    <property type="match status" value="1"/>
</dbReference>
<feature type="transmembrane region" description="Helical" evidence="10">
    <location>
        <begin position="997"/>
        <end position="1018"/>
    </location>
</feature>
<dbReference type="EMBL" id="JBBXMP010000159">
    <property type="protein sequence ID" value="KAL0060847.1"/>
    <property type="molecule type" value="Genomic_DNA"/>
</dbReference>
<feature type="transmembrane region" description="Helical" evidence="10">
    <location>
        <begin position="1093"/>
        <end position="1112"/>
    </location>
</feature>
<evidence type="ECO:0000256" key="1">
    <source>
        <dbReference type="ARBA" id="ARBA00000900"/>
    </source>
</evidence>
<gene>
    <name evidence="12" type="ORF">AAF712_012386</name>
</gene>
<sequence length="1270" mass="140279">MAKISFFHQVPLCTAGGTDRLVHYLKGYLRRGSSLSMWLREVVLPIFIEEDGIVDDVAGNGGFHLDVPQHMQEFQVARVDTNTQVAAARREREALLVLEGINEGRLEEAGDFNPNRRITADSLDCIVARRVADKLGEEDGVHRDASEHNVKEDRVRRRKFGRRLYGAKLHRADRLRGTNKTTGLSVDHVEGASADHGVCRAGPSGLSSVVQGLNHGDQRFSTFFSMPPDASVAVHPASPRALPFPIASPTGCSYKISVTPPLHSIERQTILPKLSLNAAVETNPRDLPSTSGCADRFLLEDKWGEFSDIEDELMQGRCSSIAGEEAMANEKEESKAVREGTKDKVPTEAAEVGVVHCASDLKLGRAQVLSFGTTRREFDSIVDITHEGYNVSKNGEVLMAVGGECKGVAAEKATGVVRGDFDAVIQGASTSSPPPVVLRAGMEKKESEVYWKEEIVQDDDIPGRLGGAQAAFFIPQERVLDDVVDNVGNEGGGNDRGDHGLRREVVNDLEDFDGHEIMEAVGLIGPLYGLLRTVALALFYLDVLVAAALFFFFTIGKTLLFLSLNPARVGRAVSVPLWVVRVLTDPIVDSIEGFGHSVLSSVLSVVSAASGSLFGDVQVELLRIYFALKIGLAGVLESWTQYVMRDDSFGDRVLGVVMGYVVVVGVIVCFTQVNGQIGNNWSAGRYVIGVVRRQLLLLKLTAFMGLEVSILPLFHGAALDSCKSWFGRYYYDSVEIHIVSESQSSGRRLVYHWIFGMMFSEMVIGFKRILRPGVLWFIADRPNADQVFRRTQETLRNSTLTLLRKIVVREMALLMVLGVGILGIAILGHVGTFAVMPLRWNYPFSVPMGLVFLIGVLLYSLHHLHPRTRLNETASAYSMWLAARLRLSSYLFGGRHPDEEFTPPLRALVLGLFGSTVTRGPILAEYDGTFRRVSNTNESLVSGGGYRTIEVGARGEPVDEQGRLLMLKQDVATLKAGRKIEKDYVVVYLPPGFRYRVVGFALAIWATGQLFIAFIVWMPVLLGRMFFTSLKTPQVHDAYAVIVGVIMLLGSYEAWRHKFIMRKMKSGFGYGGWQSTWEGIQKAPYGMLWLGKFSYATLVSVVVVPVLLGRLVDLCMVIPVRLVVHPGWVPSFQVLDVWALGVLYGIIIVSTINRGPRADNRVIRRLQEVQLNGLAGVDFMALTHDVMWPLLVIMLAAVLFPTVVFHGLRFLEVVASFDDKALLNYIYPGFAVVAFIAIGWRPTYEKVAVVVQEEEFLVETRLNNFESGSR</sequence>